<dbReference type="AlphaFoldDB" id="A0A4R3QAG3"/>
<reference evidence="5 6" key="1">
    <citation type="submission" date="2019-03" db="EMBL/GenBank/DDBJ databases">
        <title>Genomic Encyclopedia of Type Strains, Phase IV (KMG-V): Genome sequencing to study the core and pangenomes of soil and plant-associated prokaryotes.</title>
        <authorList>
            <person name="Whitman W."/>
        </authorList>
    </citation>
    <scope>NUCLEOTIDE SEQUENCE [LARGE SCALE GENOMIC DNA]</scope>
    <source>
        <strain evidence="5 6">Hc14</strain>
    </source>
</reference>
<evidence type="ECO:0000256" key="3">
    <source>
        <dbReference type="ARBA" id="ARBA00022764"/>
    </source>
</evidence>
<dbReference type="InterPro" id="IPR006311">
    <property type="entry name" value="TAT_signal"/>
</dbReference>
<dbReference type="Pfam" id="PF01547">
    <property type="entry name" value="SBP_bac_1"/>
    <property type="match status" value="1"/>
</dbReference>
<protein>
    <submittedName>
        <fullName evidence="5">Carbohydrate ABC transporter substrate-binding protein (CUT1 family)</fullName>
    </submittedName>
</protein>
<gene>
    <name evidence="5" type="ORF">EV132_103595</name>
</gene>
<dbReference type="PANTHER" id="PTHR43649:SF11">
    <property type="entry name" value="ABC TRANSPORTER SUBSTRATE-BINDING PROTEIN YESO-RELATED"/>
    <property type="match status" value="1"/>
</dbReference>
<sequence>MQINRRSFLKGSAGVATGLAFGAGSAIPAFAEDTQLRAMWWGSNDRAKRTLEVAKLYQAKTPGVTIVGESLSGDGYWTKLATQMAGRAIADVFQLEPSTISDYSKRGACMPLDEFVPSALKVDAFGKDMLKLTTVDSKLYGIGLGLNSFALFFDQTAFEKAGFALPTPDLTWDEYAKLAVELTKAAGKDNYWGGPYGARYAYVFDAWLRQRGKSLYANGSLGFDVEDAKEWYSFWEELRKKGGTVAADVQTLDQNTIDTNCLALGKSAIGMAYSNQLVGYQLISKNKLAITMLPRERKGGPSGHYYRPALIWSIGATTKNAEAAAKFIDFFVNDTEAGKILGVERGVPMSATVREAILPNLNPTEQETVKYVELLKDQVGDYPAPAPLGATEFDQRVLRPIADELAFERTTPADAAARLVEQGKATIRS</sequence>
<name>A0A4R3QAG3_RHISU</name>
<evidence type="ECO:0000313" key="6">
    <source>
        <dbReference type="Proteomes" id="UP000294576"/>
    </source>
</evidence>
<dbReference type="InterPro" id="IPR006059">
    <property type="entry name" value="SBP"/>
</dbReference>
<dbReference type="InterPro" id="IPR050490">
    <property type="entry name" value="Bact_solute-bd_prot1"/>
</dbReference>
<feature type="chain" id="PRO_5020857760" evidence="4">
    <location>
        <begin position="32"/>
        <end position="429"/>
    </location>
</feature>
<evidence type="ECO:0000256" key="4">
    <source>
        <dbReference type="SAM" id="SignalP"/>
    </source>
</evidence>
<dbReference type="Pfam" id="PF10518">
    <property type="entry name" value="TAT_signal"/>
    <property type="match status" value="1"/>
</dbReference>
<dbReference type="Gene3D" id="3.40.190.10">
    <property type="entry name" value="Periplasmic binding protein-like II"/>
    <property type="match status" value="2"/>
</dbReference>
<dbReference type="SUPFAM" id="SSF53850">
    <property type="entry name" value="Periplasmic binding protein-like II"/>
    <property type="match status" value="1"/>
</dbReference>
<dbReference type="PROSITE" id="PS51318">
    <property type="entry name" value="TAT"/>
    <property type="match status" value="1"/>
</dbReference>
<dbReference type="GO" id="GO:0042597">
    <property type="term" value="C:periplasmic space"/>
    <property type="evidence" value="ECO:0007669"/>
    <property type="project" value="UniProtKB-SubCell"/>
</dbReference>
<dbReference type="PANTHER" id="PTHR43649">
    <property type="entry name" value="ARABINOSE-BINDING PROTEIN-RELATED"/>
    <property type="match status" value="1"/>
</dbReference>
<keyword evidence="4" id="KW-0732">Signal</keyword>
<accession>A0A4R3QAG3</accession>
<comment type="caution">
    <text evidence="5">The sequence shown here is derived from an EMBL/GenBank/DDBJ whole genome shotgun (WGS) entry which is preliminary data.</text>
</comment>
<dbReference type="InterPro" id="IPR019546">
    <property type="entry name" value="TAT_signal_bac_arc"/>
</dbReference>
<comment type="subcellular location">
    <subcellularLocation>
        <location evidence="1">Periplasm</location>
    </subcellularLocation>
</comment>
<comment type="similarity">
    <text evidence="2">Belongs to the bacterial solute-binding protein 1 family.</text>
</comment>
<evidence type="ECO:0000313" key="5">
    <source>
        <dbReference type="EMBL" id="TCU18470.1"/>
    </source>
</evidence>
<evidence type="ECO:0000256" key="2">
    <source>
        <dbReference type="ARBA" id="ARBA00008520"/>
    </source>
</evidence>
<organism evidence="5 6">
    <name type="scientific">Rhizobium sullae</name>
    <name type="common">Rhizobium hedysari</name>
    <dbReference type="NCBI Taxonomy" id="50338"/>
    <lineage>
        <taxon>Bacteria</taxon>
        <taxon>Pseudomonadati</taxon>
        <taxon>Pseudomonadota</taxon>
        <taxon>Alphaproteobacteria</taxon>
        <taxon>Hyphomicrobiales</taxon>
        <taxon>Rhizobiaceae</taxon>
        <taxon>Rhizobium/Agrobacterium group</taxon>
        <taxon>Rhizobium</taxon>
    </lineage>
</organism>
<dbReference type="Proteomes" id="UP000294576">
    <property type="component" value="Unassembled WGS sequence"/>
</dbReference>
<proteinExistence type="inferred from homology"/>
<dbReference type="EMBL" id="SMBH01000003">
    <property type="protein sequence ID" value="TCU18470.1"/>
    <property type="molecule type" value="Genomic_DNA"/>
</dbReference>
<feature type="signal peptide" evidence="4">
    <location>
        <begin position="1"/>
        <end position="31"/>
    </location>
</feature>
<keyword evidence="3" id="KW-0574">Periplasm</keyword>
<evidence type="ECO:0000256" key="1">
    <source>
        <dbReference type="ARBA" id="ARBA00004418"/>
    </source>
</evidence>
<dbReference type="RefSeq" id="WP_132561041.1">
    <property type="nucleotide sequence ID" value="NZ_SMBH01000003.1"/>
</dbReference>